<sequence>MGQLLLVCRLILADLRRRPVQAAVFLLTVGTAATALAVGLSVAGVTDARYGETRAATAGPDVVAQTEEDDPSALEELEALAHSPDVSVRSGPYPIRYASVTVRGQQARVVVEGRDAAPAALDRPLVTSGTWLSDGAVVVERGFAEALGVRAGDRITVAGREFPVSGIAVTAAHSAFPGAQGTGPHGGPSDYSGLVWLTQTDTRALSAPQSAPAYTMHLRLADPGGAPEFTRDFPHHDDVRLHLHAWQDTATRDSKVFRDTEPALLVGGWLLAVSAVAGAAVLAAVRAAEQTRRVGLLKAVGATPGMVMTVLLAQYLVLALAAAGLGLVAGVLLTPVLAGPSASLLDAAVPVTAGVVLPVLVLAVLVAVASTAGPTVRAARTPTVPALSTVSGAVSPVDPSAGLTALAGKLPVPLLLGLRLVARRPSRVVVGAAGIATVGVAVSAALMVRAQPPQVYDLGGTVLRNLRGEQTDRTILAVTAALLVLAVVNTIIITWSTALDARRTLAVARAFGATPGQVTAALAVAQLPSALGGAVAGVPLGLGLLRVLSVGPGAAPPPAGWLTAAAAGLVVLVAAIATVPAALDARRPVTPVLKAETA</sequence>
<comment type="similarity">
    <text evidence="6">Belongs to the ABC-4 integral membrane protein family.</text>
</comment>
<keyword evidence="4 7" id="KW-1133">Transmembrane helix</keyword>
<feature type="domain" description="ABC3 transporter permease C-terminal" evidence="8">
    <location>
        <begin position="478"/>
        <end position="583"/>
    </location>
</feature>
<evidence type="ECO:0000256" key="1">
    <source>
        <dbReference type="ARBA" id="ARBA00004651"/>
    </source>
</evidence>
<dbReference type="InterPro" id="IPR050250">
    <property type="entry name" value="Macrolide_Exporter_MacB"/>
</dbReference>
<feature type="transmembrane region" description="Helical" evidence="7">
    <location>
        <begin position="263"/>
        <end position="285"/>
    </location>
</feature>
<dbReference type="Pfam" id="PF02687">
    <property type="entry name" value="FtsX"/>
    <property type="match status" value="2"/>
</dbReference>
<feature type="transmembrane region" description="Helical" evidence="7">
    <location>
        <begin position="561"/>
        <end position="583"/>
    </location>
</feature>
<keyword evidence="3 7" id="KW-0812">Transmembrane</keyword>
<evidence type="ECO:0000256" key="6">
    <source>
        <dbReference type="ARBA" id="ARBA00038076"/>
    </source>
</evidence>
<evidence type="ECO:0000256" key="7">
    <source>
        <dbReference type="SAM" id="Phobius"/>
    </source>
</evidence>
<feature type="transmembrane region" description="Helical" evidence="7">
    <location>
        <begin position="353"/>
        <end position="372"/>
    </location>
</feature>
<accession>A0A853B6B6</accession>
<keyword evidence="5 7" id="KW-0472">Membrane</keyword>
<dbReference type="AlphaFoldDB" id="A0A853B6B6"/>
<dbReference type="PANTHER" id="PTHR30572">
    <property type="entry name" value="MEMBRANE COMPONENT OF TRANSPORTER-RELATED"/>
    <property type="match status" value="1"/>
</dbReference>
<feature type="domain" description="ABC3 transporter permease C-terminal" evidence="8">
    <location>
        <begin position="268"/>
        <end position="382"/>
    </location>
</feature>
<reference evidence="9 10" key="1">
    <citation type="submission" date="2020-07" db="EMBL/GenBank/DDBJ databases">
        <title>Sequencing the genomes of 1000 actinobacteria strains.</title>
        <authorList>
            <person name="Klenk H.-P."/>
        </authorList>
    </citation>
    <scope>NUCLEOTIDE SEQUENCE [LARGE SCALE GENOMIC DNA]</scope>
    <source>
        <strain evidence="9 10">DSM 104006</strain>
    </source>
</reference>
<feature type="transmembrane region" description="Helical" evidence="7">
    <location>
        <begin position="428"/>
        <end position="448"/>
    </location>
</feature>
<feature type="transmembrane region" description="Helical" evidence="7">
    <location>
        <begin position="520"/>
        <end position="541"/>
    </location>
</feature>
<feature type="transmembrane region" description="Helical" evidence="7">
    <location>
        <begin position="306"/>
        <end position="333"/>
    </location>
</feature>
<dbReference type="PANTHER" id="PTHR30572:SF4">
    <property type="entry name" value="ABC TRANSPORTER PERMEASE YTRF"/>
    <property type="match status" value="1"/>
</dbReference>
<dbReference type="Proteomes" id="UP000549616">
    <property type="component" value="Unassembled WGS sequence"/>
</dbReference>
<evidence type="ECO:0000256" key="5">
    <source>
        <dbReference type="ARBA" id="ARBA00023136"/>
    </source>
</evidence>
<protein>
    <submittedName>
        <fullName evidence="9">Putative ABC transport system permease protein</fullName>
    </submittedName>
</protein>
<name>A0A853B6B6_9PSEU</name>
<comment type="subcellular location">
    <subcellularLocation>
        <location evidence="1">Cell membrane</location>
        <topology evidence="1">Multi-pass membrane protein</topology>
    </subcellularLocation>
</comment>
<evidence type="ECO:0000313" key="9">
    <source>
        <dbReference type="EMBL" id="NYI90788.1"/>
    </source>
</evidence>
<evidence type="ECO:0000256" key="2">
    <source>
        <dbReference type="ARBA" id="ARBA00022475"/>
    </source>
</evidence>
<organism evidence="9 10">
    <name type="scientific">Amycolatopsis endophytica</name>
    <dbReference type="NCBI Taxonomy" id="860233"/>
    <lineage>
        <taxon>Bacteria</taxon>
        <taxon>Bacillati</taxon>
        <taxon>Actinomycetota</taxon>
        <taxon>Actinomycetes</taxon>
        <taxon>Pseudonocardiales</taxon>
        <taxon>Pseudonocardiaceae</taxon>
        <taxon>Amycolatopsis</taxon>
    </lineage>
</organism>
<dbReference type="GO" id="GO:0005886">
    <property type="term" value="C:plasma membrane"/>
    <property type="evidence" value="ECO:0007669"/>
    <property type="project" value="UniProtKB-SubCell"/>
</dbReference>
<evidence type="ECO:0000259" key="8">
    <source>
        <dbReference type="Pfam" id="PF02687"/>
    </source>
</evidence>
<comment type="caution">
    <text evidence="9">The sequence shown here is derived from an EMBL/GenBank/DDBJ whole genome shotgun (WGS) entry which is preliminary data.</text>
</comment>
<dbReference type="EMBL" id="JACCFK010000001">
    <property type="protein sequence ID" value="NYI90788.1"/>
    <property type="molecule type" value="Genomic_DNA"/>
</dbReference>
<gene>
    <name evidence="9" type="ORF">HNR02_004111</name>
</gene>
<evidence type="ECO:0000313" key="10">
    <source>
        <dbReference type="Proteomes" id="UP000549616"/>
    </source>
</evidence>
<keyword evidence="2" id="KW-1003">Cell membrane</keyword>
<proteinExistence type="inferred from homology"/>
<keyword evidence="10" id="KW-1185">Reference proteome</keyword>
<evidence type="ECO:0000256" key="4">
    <source>
        <dbReference type="ARBA" id="ARBA00022989"/>
    </source>
</evidence>
<dbReference type="RefSeq" id="WP_179774761.1">
    <property type="nucleotide sequence ID" value="NZ_JACCFK010000001.1"/>
</dbReference>
<dbReference type="GO" id="GO:0022857">
    <property type="term" value="F:transmembrane transporter activity"/>
    <property type="evidence" value="ECO:0007669"/>
    <property type="project" value="TreeGrafter"/>
</dbReference>
<evidence type="ECO:0000256" key="3">
    <source>
        <dbReference type="ARBA" id="ARBA00022692"/>
    </source>
</evidence>
<dbReference type="InterPro" id="IPR003838">
    <property type="entry name" value="ABC3_permease_C"/>
</dbReference>
<feature type="transmembrane region" description="Helical" evidence="7">
    <location>
        <begin position="475"/>
        <end position="499"/>
    </location>
</feature>